<dbReference type="EMBL" id="LR217720">
    <property type="protein sequence ID" value="VFP84044.1"/>
    <property type="molecule type" value="Genomic_DNA"/>
</dbReference>
<evidence type="ECO:0000313" key="3">
    <source>
        <dbReference type="Proteomes" id="UP000294418"/>
    </source>
</evidence>
<dbReference type="Pfam" id="PF00581">
    <property type="entry name" value="Rhodanese"/>
    <property type="match status" value="1"/>
</dbReference>
<dbReference type="NCBIfam" id="TIGR04271">
    <property type="entry name" value="ThiI_C_thiazole"/>
    <property type="match status" value="1"/>
</dbReference>
<dbReference type="CDD" id="cd00158">
    <property type="entry name" value="RHOD"/>
    <property type="match status" value="1"/>
</dbReference>
<dbReference type="PROSITE" id="PS50206">
    <property type="entry name" value="RHODANESE_3"/>
    <property type="match status" value="1"/>
</dbReference>
<dbReference type="Proteomes" id="UP000294418">
    <property type="component" value="Chromosome"/>
</dbReference>
<name>A0A451DCD5_9GAMM</name>
<dbReference type="GO" id="GO:0052837">
    <property type="term" value="P:thiazole biosynthetic process"/>
    <property type="evidence" value="ECO:0007669"/>
    <property type="project" value="InterPro"/>
</dbReference>
<dbReference type="GO" id="GO:0140741">
    <property type="term" value="F:tRNA-uracil-4 sulfurtransferase activity"/>
    <property type="evidence" value="ECO:0007669"/>
    <property type="project" value="UniProtKB-EC"/>
</dbReference>
<dbReference type="Gene3D" id="3.40.250.10">
    <property type="entry name" value="Rhodanese-like domain"/>
    <property type="match status" value="1"/>
</dbReference>
<protein>
    <submittedName>
        <fullName evidence="2">tRNA sulfurtransferase, partial</fullName>
        <ecNumber evidence="2">2.8.1.4</ecNumber>
    </submittedName>
</protein>
<accession>A0A451DCD5</accession>
<sequence length="115" mass="13803">MEKKNHAWIRVLVIKNNRHKIERIENIKWCNLKYIILDIRTQEEQEKCPLSLENVLIKSLPFYKLSSQFNTLDPNKTYLLYCDHGIMSRLQTLLLHEKGFQNVQAYNSKQKIKDD</sequence>
<dbReference type="InterPro" id="IPR001763">
    <property type="entry name" value="Rhodanese-like_dom"/>
</dbReference>
<dbReference type="SUPFAM" id="SSF52821">
    <property type="entry name" value="Rhodanese/Cell cycle control phosphatase"/>
    <property type="match status" value="1"/>
</dbReference>
<gene>
    <name evidence="2" type="primary">thiI</name>
    <name evidence="2" type="ORF">ERCILAFE3058_149</name>
</gene>
<evidence type="ECO:0000313" key="2">
    <source>
        <dbReference type="EMBL" id="VFP84044.1"/>
    </source>
</evidence>
<dbReference type="AlphaFoldDB" id="A0A451DCD5"/>
<dbReference type="EC" id="2.8.1.4" evidence="2"/>
<evidence type="ECO:0000259" key="1">
    <source>
        <dbReference type="PROSITE" id="PS50206"/>
    </source>
</evidence>
<feature type="domain" description="Rhodanese" evidence="1">
    <location>
        <begin position="33"/>
        <end position="109"/>
    </location>
</feature>
<dbReference type="InterPro" id="IPR026340">
    <property type="entry name" value="THII_Thiazole_biosynth_dom"/>
</dbReference>
<reference evidence="2 3" key="1">
    <citation type="submission" date="2019-02" db="EMBL/GenBank/DDBJ databases">
        <authorList>
            <person name="Manzano-Marin A."/>
            <person name="Manzano-Marin A."/>
        </authorList>
    </citation>
    <scope>NUCLEOTIDE SEQUENCE [LARGE SCALE GENOMIC DNA]</scope>
    <source>
        <strain evidence="2 3">ErCilaricifoliae</strain>
    </source>
</reference>
<organism evidence="2 3">
    <name type="scientific">Candidatus Erwinia haradaeae</name>
    <dbReference type="NCBI Taxonomy" id="1922217"/>
    <lineage>
        <taxon>Bacteria</taxon>
        <taxon>Pseudomonadati</taxon>
        <taxon>Pseudomonadota</taxon>
        <taxon>Gammaproteobacteria</taxon>
        <taxon>Enterobacterales</taxon>
        <taxon>Erwiniaceae</taxon>
        <taxon>Erwinia</taxon>
    </lineage>
</organism>
<dbReference type="InterPro" id="IPR036873">
    <property type="entry name" value="Rhodanese-like_dom_sf"/>
</dbReference>
<keyword evidence="2" id="KW-0808">Transferase</keyword>
<proteinExistence type="predicted"/>